<dbReference type="RefSeq" id="WP_086469484.1">
    <property type="nucleotide sequence ID" value="NZ_FXWK01000001.1"/>
</dbReference>
<keyword evidence="2" id="KW-1185">Reference proteome</keyword>
<dbReference type="AlphaFoldDB" id="A0A1Y6ERX3"/>
<name>A0A1Y6ERX3_9HYPH</name>
<dbReference type="OrthoDB" id="7949660at2"/>
<dbReference type="EMBL" id="FXWK01000001">
    <property type="protein sequence ID" value="SMQ65009.1"/>
    <property type="molecule type" value="Genomic_DNA"/>
</dbReference>
<proteinExistence type="predicted"/>
<evidence type="ECO:0000313" key="2">
    <source>
        <dbReference type="Proteomes" id="UP000194474"/>
    </source>
</evidence>
<accession>A0A1Y6ERX3</accession>
<gene>
    <name evidence="1" type="ORF">SAMN06295905_1116</name>
</gene>
<reference evidence="2" key="1">
    <citation type="submission" date="2017-04" db="EMBL/GenBank/DDBJ databases">
        <authorList>
            <person name="Varghese N."/>
            <person name="Submissions S."/>
        </authorList>
    </citation>
    <scope>NUCLEOTIDE SEQUENCE [LARGE SCALE GENOMIC DNA]</scope>
</reference>
<sequence>MSERNALIELANFVGRSPLASPDMRVRNKALSGMTDRILPRQKRSVGDLLAVVMALSARTRRMAQDPAHVEVDVFAPGGKRALRMTFGRE</sequence>
<organism evidence="1 2">
    <name type="scientific">Devosia lucknowensis</name>
    <dbReference type="NCBI Taxonomy" id="1096929"/>
    <lineage>
        <taxon>Bacteria</taxon>
        <taxon>Pseudomonadati</taxon>
        <taxon>Pseudomonadota</taxon>
        <taxon>Alphaproteobacteria</taxon>
        <taxon>Hyphomicrobiales</taxon>
        <taxon>Devosiaceae</taxon>
        <taxon>Devosia</taxon>
    </lineage>
</organism>
<dbReference type="Proteomes" id="UP000194474">
    <property type="component" value="Unassembled WGS sequence"/>
</dbReference>
<protein>
    <submittedName>
        <fullName evidence="1">Uncharacterized protein</fullName>
    </submittedName>
</protein>
<evidence type="ECO:0000313" key="1">
    <source>
        <dbReference type="EMBL" id="SMQ65009.1"/>
    </source>
</evidence>